<dbReference type="Proteomes" id="UP001519667">
    <property type="component" value="Unassembled WGS sequence"/>
</dbReference>
<organism evidence="1 2">
    <name type="scientific">Metapseudomonas boanensis</name>
    <dbReference type="NCBI Taxonomy" id="2822138"/>
    <lineage>
        <taxon>Bacteria</taxon>
        <taxon>Pseudomonadati</taxon>
        <taxon>Pseudomonadota</taxon>
        <taxon>Gammaproteobacteria</taxon>
        <taxon>Pseudomonadales</taxon>
        <taxon>Pseudomonadaceae</taxon>
        <taxon>Metapseudomonas</taxon>
    </lineage>
</organism>
<accession>A0ABS5XJM3</accession>
<protein>
    <submittedName>
        <fullName evidence="1">DUF3289 family protein</fullName>
    </submittedName>
</protein>
<proteinExistence type="predicted"/>
<sequence>MDDYAAPDMRHGDLSEAELKDRYPWARTLRWRNLTDTFAQSRMWRWVDALKPDKLGPAEQRQADARVLFEQFHTLSKPYAWVGPYRALMDLMIDHMQANTGRPFCHSLLDRALAEHESMESSMEEIGKALAKNIDWEHGYYPAAKGKLLTKAVLGSYLPKFDNWLNRVDGLGIAVHDTAATAITLQSLDIQGDRFSAEVHYRIQDHFGLDDTDIAHPLYGNLPLFQIWYLLQRWEGYDYRPFITEMSATKHIEGMRSES</sequence>
<dbReference type="Pfam" id="PF11692">
    <property type="entry name" value="DUF3289"/>
    <property type="match status" value="1"/>
</dbReference>
<reference evidence="1 2" key="1">
    <citation type="submission" date="2021-04" db="EMBL/GenBank/DDBJ databases">
        <title>Pseudomonas boanensis sp. nov., a bacterium isolated from river water used for household purposes in Boane District, Mozambique.</title>
        <authorList>
            <person name="Nicklasson M."/>
            <person name="Martin-Rodriguez A.J."/>
            <person name="Thorell K."/>
            <person name="Neves L."/>
            <person name="Mussagy A."/>
            <person name="Rydberg H.A."/>
            <person name="Hernroth B."/>
            <person name="Svensson-Stadler L."/>
            <person name="Sjoling A."/>
        </authorList>
    </citation>
    <scope>NUCLEOTIDE SEQUENCE [LARGE SCALE GENOMIC DNA]</scope>
    <source>
        <strain evidence="1 2">DB1</strain>
    </source>
</reference>
<dbReference type="EMBL" id="JAGTIS010000009">
    <property type="protein sequence ID" value="MBT8767887.1"/>
    <property type="molecule type" value="Genomic_DNA"/>
</dbReference>
<gene>
    <name evidence="1" type="ORF">J7302_17375</name>
</gene>
<name>A0ABS5XJM3_9GAMM</name>
<evidence type="ECO:0000313" key="1">
    <source>
        <dbReference type="EMBL" id="MBT8767887.1"/>
    </source>
</evidence>
<comment type="caution">
    <text evidence="1">The sequence shown here is derived from an EMBL/GenBank/DDBJ whole genome shotgun (WGS) entry which is preliminary data.</text>
</comment>
<dbReference type="InterPro" id="IPR017483">
    <property type="entry name" value="CHP03034"/>
</dbReference>
<dbReference type="NCBIfam" id="TIGR03034">
    <property type="entry name" value="YPO3983 family protein"/>
    <property type="match status" value="1"/>
</dbReference>
<keyword evidence="2" id="KW-1185">Reference proteome</keyword>
<evidence type="ECO:0000313" key="2">
    <source>
        <dbReference type="Proteomes" id="UP001519667"/>
    </source>
</evidence>